<accession>C5KQH5</accession>
<dbReference type="InParanoid" id="C5KQH5"/>
<dbReference type="Gene3D" id="3.40.630.30">
    <property type="match status" value="1"/>
</dbReference>
<gene>
    <name evidence="1" type="ORF">Pmar_PMAR029688</name>
</gene>
<sequence length="148" mass="16115">MCVRASQARSPLCSSNKLVSSTVVLGVVVVDPLIPPGACLAGDDTKKVGTYFASRCKTVPCFVAVDTSISSKTVVGLVLMHIPASDLDEEVEKAIDELMPDPSKKKKNKVIGYIAYVIVAKDRQGERIGTKLLEETFHEVRIFRNSNY</sequence>
<evidence type="ECO:0008006" key="3">
    <source>
        <dbReference type="Google" id="ProtNLM"/>
    </source>
</evidence>
<keyword evidence="2" id="KW-1185">Reference proteome</keyword>
<dbReference type="InterPro" id="IPR016181">
    <property type="entry name" value="Acyl_CoA_acyltransferase"/>
</dbReference>
<name>C5KQH5_PERM5</name>
<dbReference type="RefSeq" id="XP_002781456.1">
    <property type="nucleotide sequence ID" value="XM_002781410.1"/>
</dbReference>
<dbReference type="EMBL" id="GG675406">
    <property type="protein sequence ID" value="EER13251.1"/>
    <property type="molecule type" value="Genomic_DNA"/>
</dbReference>
<dbReference type="SUPFAM" id="SSF55729">
    <property type="entry name" value="Acyl-CoA N-acyltransferases (Nat)"/>
    <property type="match status" value="1"/>
</dbReference>
<evidence type="ECO:0000313" key="1">
    <source>
        <dbReference type="EMBL" id="EER13251.1"/>
    </source>
</evidence>
<dbReference type="OrthoDB" id="47374at2759"/>
<proteinExistence type="predicted"/>
<protein>
    <recommendedName>
        <fullName evidence="3">N-acetyltransferase domain-containing protein</fullName>
    </recommendedName>
</protein>
<organism evidence="2">
    <name type="scientific">Perkinsus marinus (strain ATCC 50983 / TXsc)</name>
    <dbReference type="NCBI Taxonomy" id="423536"/>
    <lineage>
        <taxon>Eukaryota</taxon>
        <taxon>Sar</taxon>
        <taxon>Alveolata</taxon>
        <taxon>Perkinsozoa</taxon>
        <taxon>Perkinsea</taxon>
        <taxon>Perkinsida</taxon>
        <taxon>Perkinsidae</taxon>
        <taxon>Perkinsus</taxon>
    </lineage>
</organism>
<dbReference type="GeneID" id="9057214"/>
<evidence type="ECO:0000313" key="2">
    <source>
        <dbReference type="Proteomes" id="UP000007800"/>
    </source>
</evidence>
<reference evidence="1 2" key="1">
    <citation type="submission" date="2008-07" db="EMBL/GenBank/DDBJ databases">
        <authorList>
            <person name="El-Sayed N."/>
            <person name="Caler E."/>
            <person name="Inman J."/>
            <person name="Amedeo P."/>
            <person name="Hass B."/>
            <person name="Wortman J."/>
        </authorList>
    </citation>
    <scope>NUCLEOTIDE SEQUENCE [LARGE SCALE GENOMIC DNA]</scope>
    <source>
        <strain evidence="2">ATCC 50983 / TXsc</strain>
    </source>
</reference>
<dbReference type="AlphaFoldDB" id="C5KQH5"/>
<dbReference type="Proteomes" id="UP000007800">
    <property type="component" value="Unassembled WGS sequence"/>
</dbReference>